<keyword evidence="7" id="KW-1185">Reference proteome</keyword>
<organism evidence="7 8">
    <name type="scientific">Aplysia californica</name>
    <name type="common">California sea hare</name>
    <dbReference type="NCBI Taxonomy" id="6500"/>
    <lineage>
        <taxon>Eukaryota</taxon>
        <taxon>Metazoa</taxon>
        <taxon>Spiralia</taxon>
        <taxon>Lophotrochozoa</taxon>
        <taxon>Mollusca</taxon>
        <taxon>Gastropoda</taxon>
        <taxon>Heterobranchia</taxon>
        <taxon>Euthyneura</taxon>
        <taxon>Tectipleura</taxon>
        <taxon>Aplysiida</taxon>
        <taxon>Aplysioidea</taxon>
        <taxon>Aplysiidae</taxon>
        <taxon>Aplysia</taxon>
    </lineage>
</organism>
<protein>
    <recommendedName>
        <fullName evidence="3">SPRY domain-containing SOCS box protein 3</fullName>
    </recommendedName>
</protein>
<evidence type="ECO:0000256" key="3">
    <source>
        <dbReference type="ARBA" id="ARBA00014684"/>
    </source>
</evidence>
<accession>A0ABM1AEW5</accession>
<dbReference type="InterPro" id="IPR050672">
    <property type="entry name" value="FBXO45-Fsn/SPSB_families"/>
</dbReference>
<feature type="domain" description="B30.2/SPRY" evidence="5">
    <location>
        <begin position="20"/>
        <end position="221"/>
    </location>
</feature>
<dbReference type="InterPro" id="IPR035754">
    <property type="entry name" value="SPRY_SPSB3"/>
</dbReference>
<evidence type="ECO:0000256" key="4">
    <source>
        <dbReference type="ARBA" id="ARBA00023242"/>
    </source>
</evidence>
<evidence type="ECO:0000259" key="5">
    <source>
        <dbReference type="PROSITE" id="PS50188"/>
    </source>
</evidence>
<dbReference type="InterPro" id="IPR013320">
    <property type="entry name" value="ConA-like_dom_sf"/>
</dbReference>
<evidence type="ECO:0000313" key="7">
    <source>
        <dbReference type="Proteomes" id="UP000694888"/>
    </source>
</evidence>
<dbReference type="InterPro" id="IPR001496">
    <property type="entry name" value="SOCS_box"/>
</dbReference>
<dbReference type="PROSITE" id="PS50225">
    <property type="entry name" value="SOCS"/>
    <property type="match status" value="1"/>
</dbReference>
<dbReference type="GeneID" id="101860788"/>
<dbReference type="Gene3D" id="2.60.120.920">
    <property type="match status" value="1"/>
</dbReference>
<reference evidence="8" key="1">
    <citation type="submission" date="2025-08" db="UniProtKB">
        <authorList>
            <consortium name="RefSeq"/>
        </authorList>
    </citation>
    <scope>IDENTIFICATION</scope>
</reference>
<evidence type="ECO:0000256" key="1">
    <source>
        <dbReference type="ARBA" id="ARBA00004123"/>
    </source>
</evidence>
<dbReference type="InterPro" id="IPR003877">
    <property type="entry name" value="SPRY_dom"/>
</dbReference>
<dbReference type="InterPro" id="IPR043136">
    <property type="entry name" value="B30.2/SPRY_sf"/>
</dbReference>
<dbReference type="CDD" id="cd12876">
    <property type="entry name" value="SPRY_SOCS3"/>
    <property type="match status" value="1"/>
</dbReference>
<dbReference type="RefSeq" id="XP_012946356.1">
    <property type="nucleotide sequence ID" value="XM_013090902.2"/>
</dbReference>
<sequence length="267" mass="30325">MAPNPSDIDNEAYNLSNRFEEVKDPLLYLQKHDALCKEAWEWSETDKSYDASLHGDDNKAAVTFHPFWSNGTAGIRANRPLVGDINYWEIHIGDRIFGTSLMFGVTTQKARLQANDFKNMIGEDIHGWGLSHRGRTHHNGMSSFFCRSFPEHTPTIVGILLDRRRGDMSFYKDGVCLGQEKERERASPFQGLDRVESDLYPTICSTAAKSAMMVGTRYRSFLNLQDRCRHVVAGSVLAGCEFKGDRVVRAQELPVPRKMKDYITMVL</sequence>
<comment type="similarity">
    <text evidence="2">Belongs to the SPSB family.</text>
</comment>
<dbReference type="PANTHER" id="PTHR12245:SF12">
    <property type="entry name" value="SPRY DOMAIN-CONTAINING SOCS BOX PROTEIN 3"/>
    <property type="match status" value="1"/>
</dbReference>
<keyword evidence="4" id="KW-0539">Nucleus</keyword>
<dbReference type="Pfam" id="PF00622">
    <property type="entry name" value="SPRY"/>
    <property type="match status" value="1"/>
</dbReference>
<gene>
    <name evidence="8" type="primary">LOC101860788</name>
</gene>
<proteinExistence type="inferred from homology"/>
<evidence type="ECO:0000256" key="2">
    <source>
        <dbReference type="ARBA" id="ARBA00010910"/>
    </source>
</evidence>
<dbReference type="InterPro" id="IPR001870">
    <property type="entry name" value="B30.2/SPRY"/>
</dbReference>
<dbReference type="Proteomes" id="UP000694888">
    <property type="component" value="Unplaced"/>
</dbReference>
<name>A0ABM1AEW5_APLCA</name>
<dbReference type="SUPFAM" id="SSF49899">
    <property type="entry name" value="Concanavalin A-like lectins/glucanases"/>
    <property type="match status" value="1"/>
</dbReference>
<evidence type="ECO:0000313" key="8">
    <source>
        <dbReference type="RefSeq" id="XP_012946356.1"/>
    </source>
</evidence>
<evidence type="ECO:0000259" key="6">
    <source>
        <dbReference type="PROSITE" id="PS50225"/>
    </source>
</evidence>
<feature type="domain" description="SOCS box" evidence="6">
    <location>
        <begin position="217"/>
        <end position="267"/>
    </location>
</feature>
<dbReference type="PANTHER" id="PTHR12245">
    <property type="entry name" value="SPRY DOMAIN CONTAINING SOCS BOX PROTEIN"/>
    <property type="match status" value="1"/>
</dbReference>
<dbReference type="PROSITE" id="PS50188">
    <property type="entry name" value="B302_SPRY"/>
    <property type="match status" value="1"/>
</dbReference>
<comment type="subcellular location">
    <subcellularLocation>
        <location evidence="1">Nucleus</location>
    </subcellularLocation>
</comment>